<proteinExistence type="predicted"/>
<comment type="caution">
    <text evidence="3">The sequence shown here is derived from an EMBL/GenBank/DDBJ whole genome shotgun (WGS) entry which is preliminary data.</text>
</comment>
<evidence type="ECO:0000313" key="4">
    <source>
        <dbReference type="Proteomes" id="UP000322873"/>
    </source>
</evidence>
<gene>
    <name evidence="3" type="ORF">EYC84_005936</name>
</gene>
<evidence type="ECO:0000313" key="3">
    <source>
        <dbReference type="EMBL" id="KAA8574477.1"/>
    </source>
</evidence>
<sequence length="411" mass="42555">MKYTTAILSGLMAATVVAQPHVRHQHAARHQKRDIVWVTESEIVTETVDYTTTIYVSPGYGAPTSTSVPSVIPTTLATIPKSSAAVSSSIPKYTAAASSSTDAAVFNQQPSSSSSSSSFSSTYVAPPSSTSVAAPSTTPVVVPTTSSTSVAPVIPTTSSTYVAPVISTTSSAYVAPVVSTTSKAAPIVFSSISSVVSAVIPSSSSITPVVVPSYTSSAPVVATSSASSSTGGVCPSGSPCSGDITFYEAGLGACGTTTDGSTFAGVALPVGLMGSLSNNNPYCGKTITIKCTSTGKTTQATVIDKCMGCEGNSIDLTNFAFDQLAEESVGLKIILILLDIHIASSIYKRSTNLLGVFRGHTFVGLVCWLVEFLMRGWRGYFCMEWLWSSYHIIASFFGRSDVVTPLSSFIF</sequence>
<evidence type="ECO:0008006" key="5">
    <source>
        <dbReference type="Google" id="ProtNLM"/>
    </source>
</evidence>
<dbReference type="AlphaFoldDB" id="A0A5M9K0S0"/>
<reference evidence="3 4" key="1">
    <citation type="submission" date="2019-06" db="EMBL/GenBank/DDBJ databases">
        <title>Genome Sequence of the Brown Rot Fungal Pathogen Monilinia fructicola.</title>
        <authorList>
            <person name="De Miccolis Angelini R.M."/>
            <person name="Landi L."/>
            <person name="Abate D."/>
            <person name="Pollastro S."/>
            <person name="Romanazzi G."/>
            <person name="Faretra F."/>
        </authorList>
    </citation>
    <scope>NUCLEOTIDE SEQUENCE [LARGE SCALE GENOMIC DNA]</scope>
    <source>
        <strain evidence="3 4">Mfrc123</strain>
    </source>
</reference>
<dbReference type="PANTHER" id="PTHR31836:SF28">
    <property type="entry name" value="SRCR DOMAIN-CONTAINING PROTEIN-RELATED"/>
    <property type="match status" value="1"/>
</dbReference>
<dbReference type="EMBL" id="VICG01000003">
    <property type="protein sequence ID" value="KAA8574477.1"/>
    <property type="molecule type" value="Genomic_DNA"/>
</dbReference>
<dbReference type="SUPFAM" id="SSF50685">
    <property type="entry name" value="Barwin-like endoglucanases"/>
    <property type="match status" value="1"/>
</dbReference>
<dbReference type="Proteomes" id="UP000322873">
    <property type="component" value="Unassembled WGS sequence"/>
</dbReference>
<keyword evidence="1 2" id="KW-0732">Signal</keyword>
<dbReference type="InterPro" id="IPR051477">
    <property type="entry name" value="Expansin_CellWall"/>
</dbReference>
<dbReference type="CDD" id="cd22191">
    <property type="entry name" value="DPBB_RlpA_EXP_N-like"/>
    <property type="match status" value="1"/>
</dbReference>
<dbReference type="InterPro" id="IPR036908">
    <property type="entry name" value="RlpA-like_sf"/>
</dbReference>
<keyword evidence="4" id="KW-1185">Reference proteome</keyword>
<evidence type="ECO:0000256" key="1">
    <source>
        <dbReference type="ARBA" id="ARBA00022729"/>
    </source>
</evidence>
<dbReference type="Gene3D" id="2.40.40.10">
    <property type="entry name" value="RlpA-like domain"/>
    <property type="match status" value="1"/>
</dbReference>
<feature type="chain" id="PRO_5024387073" description="RlpA-like protein double-psi beta-barrel domain-containing protein" evidence="2">
    <location>
        <begin position="19"/>
        <end position="411"/>
    </location>
</feature>
<protein>
    <recommendedName>
        <fullName evidence="5">RlpA-like protein double-psi beta-barrel domain-containing protein</fullName>
    </recommendedName>
</protein>
<accession>A0A5M9K0S0</accession>
<feature type="signal peptide" evidence="2">
    <location>
        <begin position="1"/>
        <end position="18"/>
    </location>
</feature>
<evidence type="ECO:0000256" key="2">
    <source>
        <dbReference type="SAM" id="SignalP"/>
    </source>
</evidence>
<organism evidence="3 4">
    <name type="scientific">Monilinia fructicola</name>
    <name type="common">Brown rot fungus</name>
    <name type="synonym">Ciboria fructicola</name>
    <dbReference type="NCBI Taxonomy" id="38448"/>
    <lineage>
        <taxon>Eukaryota</taxon>
        <taxon>Fungi</taxon>
        <taxon>Dikarya</taxon>
        <taxon>Ascomycota</taxon>
        <taxon>Pezizomycotina</taxon>
        <taxon>Leotiomycetes</taxon>
        <taxon>Helotiales</taxon>
        <taxon>Sclerotiniaceae</taxon>
        <taxon>Monilinia</taxon>
    </lineage>
</organism>
<dbReference type="VEuPathDB" id="FungiDB:MFRU_015g00820"/>
<dbReference type="PANTHER" id="PTHR31836">
    <property type="match status" value="1"/>
</dbReference>
<name>A0A5M9K0S0_MONFR</name>